<dbReference type="PRINTS" id="PR01438">
    <property type="entry name" value="UNVRSLSTRESS"/>
</dbReference>
<feature type="domain" description="UspA" evidence="2">
    <location>
        <begin position="4"/>
        <end position="143"/>
    </location>
</feature>
<dbReference type="Gene3D" id="3.40.50.620">
    <property type="entry name" value="HUPs"/>
    <property type="match status" value="1"/>
</dbReference>
<gene>
    <name evidence="3" type="ORF">THIARS_70992</name>
</gene>
<dbReference type="InterPro" id="IPR006016">
    <property type="entry name" value="UspA"/>
</dbReference>
<protein>
    <submittedName>
        <fullName evidence="3">Putative universal stress protein family UspA</fullName>
    </submittedName>
</protein>
<dbReference type="EMBL" id="FLMQ01000056">
    <property type="protein sequence ID" value="SBP89372.1"/>
    <property type="molecule type" value="Genomic_DNA"/>
</dbReference>
<keyword evidence="4" id="KW-1185">Reference proteome</keyword>
<evidence type="ECO:0000313" key="4">
    <source>
        <dbReference type="Proteomes" id="UP000214566"/>
    </source>
</evidence>
<dbReference type="PANTHER" id="PTHR46268:SF6">
    <property type="entry name" value="UNIVERSAL STRESS PROTEIN UP12"/>
    <property type="match status" value="1"/>
</dbReference>
<proteinExistence type="inferred from homology"/>
<dbReference type="InterPro" id="IPR006015">
    <property type="entry name" value="Universal_stress_UspA"/>
</dbReference>
<accession>A0A238D884</accession>
<organism evidence="3 4">
    <name type="scientific">Thiomonas delicata</name>
    <name type="common">Thiomonas cuprina</name>
    <dbReference type="NCBI Taxonomy" id="364030"/>
    <lineage>
        <taxon>Bacteria</taxon>
        <taxon>Pseudomonadati</taxon>
        <taxon>Pseudomonadota</taxon>
        <taxon>Betaproteobacteria</taxon>
        <taxon>Burkholderiales</taxon>
        <taxon>Thiomonas</taxon>
    </lineage>
</organism>
<dbReference type="RefSeq" id="WP_094161461.1">
    <property type="nucleotide sequence ID" value="NZ_LT592171.1"/>
</dbReference>
<dbReference type="OrthoDB" id="8547832at2"/>
<evidence type="ECO:0000256" key="1">
    <source>
        <dbReference type="ARBA" id="ARBA00008791"/>
    </source>
</evidence>
<evidence type="ECO:0000259" key="2">
    <source>
        <dbReference type="Pfam" id="PF00582"/>
    </source>
</evidence>
<dbReference type="Pfam" id="PF00582">
    <property type="entry name" value="Usp"/>
    <property type="match status" value="1"/>
</dbReference>
<reference evidence="3 4" key="1">
    <citation type="submission" date="2016-06" db="EMBL/GenBank/DDBJ databases">
        <authorList>
            <person name="Kjaerup R.B."/>
            <person name="Dalgaard T.S."/>
            <person name="Juul-Madsen H.R."/>
        </authorList>
    </citation>
    <scope>NUCLEOTIDE SEQUENCE [LARGE SCALE GENOMIC DNA]</scope>
    <source>
        <strain evidence="3 4">DSM 16361</strain>
    </source>
</reference>
<dbReference type="AlphaFoldDB" id="A0A238D884"/>
<dbReference type="Proteomes" id="UP000214566">
    <property type="component" value="Unassembled WGS sequence"/>
</dbReference>
<dbReference type="PANTHER" id="PTHR46268">
    <property type="entry name" value="STRESS RESPONSE PROTEIN NHAX"/>
    <property type="match status" value="1"/>
</dbReference>
<dbReference type="InterPro" id="IPR014729">
    <property type="entry name" value="Rossmann-like_a/b/a_fold"/>
</dbReference>
<dbReference type="CDD" id="cd00293">
    <property type="entry name" value="USP-like"/>
    <property type="match status" value="1"/>
</dbReference>
<dbReference type="SUPFAM" id="SSF52402">
    <property type="entry name" value="Adenine nucleotide alpha hydrolases-like"/>
    <property type="match status" value="1"/>
</dbReference>
<name>A0A238D884_THIDL</name>
<sequence length="150" mass="15932">MSPYTKILVAVDASNTARVAAEHGIALARAHKAALRFLTVIDYDGFVGAVPSLLTVMHNDARLMLDGWMKQGTLWGLDTCTAVVETDPRNPRVADAIVADAREWGADLIVIGSHGRSGVRHLLLGSVAEGVARASTIPVLIVHPQHQAAP</sequence>
<comment type="similarity">
    <text evidence="1">Belongs to the universal stress protein A family.</text>
</comment>
<evidence type="ECO:0000313" key="3">
    <source>
        <dbReference type="EMBL" id="SBP89372.1"/>
    </source>
</evidence>